<dbReference type="SUPFAM" id="SSF50729">
    <property type="entry name" value="PH domain-like"/>
    <property type="match status" value="1"/>
</dbReference>
<accession>A0A6G0XUA2</accession>
<dbReference type="InterPro" id="IPR055251">
    <property type="entry name" value="SOS1_NGEF_PH"/>
</dbReference>
<dbReference type="SMART" id="SM00326">
    <property type="entry name" value="SH3"/>
    <property type="match status" value="2"/>
</dbReference>
<evidence type="ECO:0000256" key="2">
    <source>
        <dbReference type="ARBA" id="ARBA00022658"/>
    </source>
</evidence>
<dbReference type="AlphaFoldDB" id="A0A6G0XUA2"/>
<evidence type="ECO:0000313" key="8">
    <source>
        <dbReference type="Proteomes" id="UP000478052"/>
    </source>
</evidence>
<organism evidence="7 8">
    <name type="scientific">Aphis craccivora</name>
    <name type="common">Cowpea aphid</name>
    <dbReference type="NCBI Taxonomy" id="307492"/>
    <lineage>
        <taxon>Eukaryota</taxon>
        <taxon>Metazoa</taxon>
        <taxon>Ecdysozoa</taxon>
        <taxon>Arthropoda</taxon>
        <taxon>Hexapoda</taxon>
        <taxon>Insecta</taxon>
        <taxon>Pterygota</taxon>
        <taxon>Neoptera</taxon>
        <taxon>Paraneoptera</taxon>
        <taxon>Hemiptera</taxon>
        <taxon>Sternorrhyncha</taxon>
        <taxon>Aphidomorpha</taxon>
        <taxon>Aphidoidea</taxon>
        <taxon>Aphididae</taxon>
        <taxon>Aphidini</taxon>
        <taxon>Aphis</taxon>
        <taxon>Aphis</taxon>
    </lineage>
</organism>
<dbReference type="PROSITE" id="PS50003">
    <property type="entry name" value="PH_DOMAIN"/>
    <property type="match status" value="1"/>
</dbReference>
<name>A0A6G0XUA2_APHCR</name>
<reference evidence="7 8" key="1">
    <citation type="submission" date="2019-08" db="EMBL/GenBank/DDBJ databases">
        <title>Whole genome of Aphis craccivora.</title>
        <authorList>
            <person name="Voronova N.V."/>
            <person name="Shulinski R.S."/>
            <person name="Bandarenka Y.V."/>
            <person name="Zhorov D.G."/>
            <person name="Warner D."/>
        </authorList>
    </citation>
    <scope>NUCLEOTIDE SEQUENCE [LARGE SCALE GENOMIC DNA]</scope>
    <source>
        <strain evidence="7">180601</strain>
        <tissue evidence="7">Whole Body</tissue>
    </source>
</reference>
<dbReference type="OrthoDB" id="10004999at2759"/>
<evidence type="ECO:0000256" key="4">
    <source>
        <dbReference type="SAM" id="MobiDB-lite"/>
    </source>
</evidence>
<dbReference type="SUPFAM" id="SSF50044">
    <property type="entry name" value="SH3-domain"/>
    <property type="match status" value="2"/>
</dbReference>
<comment type="caution">
    <text evidence="7">The sequence shown here is derived from an EMBL/GenBank/DDBJ whole genome shotgun (WGS) entry which is preliminary data.</text>
</comment>
<dbReference type="Pfam" id="PF22697">
    <property type="entry name" value="SOS1_NGEF_PH"/>
    <property type="match status" value="1"/>
</dbReference>
<feature type="domain" description="SH3" evidence="5">
    <location>
        <begin position="222"/>
        <end position="283"/>
    </location>
</feature>
<dbReference type="InterPro" id="IPR011993">
    <property type="entry name" value="PH-like_dom_sf"/>
</dbReference>
<gene>
    <name evidence="7" type="ORF">FWK35_00030939</name>
</gene>
<protein>
    <submittedName>
        <fullName evidence="7">Guanine nucleotide exchange factor DBS-like</fullName>
    </submittedName>
</protein>
<evidence type="ECO:0000256" key="3">
    <source>
        <dbReference type="PROSITE-ProRule" id="PRU00192"/>
    </source>
</evidence>
<dbReference type="PANTHER" id="PTHR22826">
    <property type="entry name" value="RHO GUANINE EXCHANGE FACTOR-RELATED"/>
    <property type="match status" value="1"/>
</dbReference>
<dbReference type="InterPro" id="IPR051336">
    <property type="entry name" value="RhoGEF_Guanine_NuclExch_SF"/>
</dbReference>
<proteinExistence type="predicted"/>
<keyword evidence="1 3" id="KW-0728">SH3 domain</keyword>
<feature type="region of interest" description="Disordered" evidence="4">
    <location>
        <begin position="109"/>
        <end position="145"/>
    </location>
</feature>
<keyword evidence="8" id="KW-1185">Reference proteome</keyword>
<evidence type="ECO:0000256" key="1">
    <source>
        <dbReference type="ARBA" id="ARBA00022443"/>
    </source>
</evidence>
<keyword evidence="2" id="KW-0344">Guanine-nucleotide releasing factor</keyword>
<dbReference type="PANTHER" id="PTHR22826:SF211">
    <property type="entry name" value="LD43457P"/>
    <property type="match status" value="1"/>
</dbReference>
<feature type="compositionally biased region" description="Polar residues" evidence="4">
    <location>
        <begin position="109"/>
        <end position="122"/>
    </location>
</feature>
<evidence type="ECO:0000313" key="7">
    <source>
        <dbReference type="EMBL" id="KAF0744235.1"/>
    </source>
</evidence>
<dbReference type="InterPro" id="IPR001849">
    <property type="entry name" value="PH_domain"/>
</dbReference>
<dbReference type="EMBL" id="VUJU01007528">
    <property type="protein sequence ID" value="KAF0744235.1"/>
    <property type="molecule type" value="Genomic_DNA"/>
</dbReference>
<dbReference type="Gene3D" id="2.30.30.40">
    <property type="entry name" value="SH3 Domains"/>
    <property type="match status" value="2"/>
</dbReference>
<dbReference type="GO" id="GO:0005737">
    <property type="term" value="C:cytoplasm"/>
    <property type="evidence" value="ECO:0007669"/>
    <property type="project" value="TreeGrafter"/>
</dbReference>
<dbReference type="Proteomes" id="UP000478052">
    <property type="component" value="Unassembled WGS sequence"/>
</dbReference>
<sequence length="301" mass="34314">MRRQIFLYQQGLLLCKKVSKDNKPMYHYKKYLRMSHIGLTETVKGDLCKFEVWLEGRQEVYTIQASNLQQKQQWVSEIKRVLLEQLAELKGEKIKQYISTFGKHVNLRQTHSLDNQSENGSNRSRRPLSHHETTDDDSSDYSLTDDKSLDGTIKQKIADSYISLADYNALRPTDATLKRGDKVDLLKAGSSSWWYVKVHGNFYLYKIILTDDESLDGTIKQKIADSYISLADYNALRPTDATLKRGDKVDLLKAGSSSWWYVKVHGSKTEGWVPAAHLEISGRKSSHSSQSVCSHGSTSTE</sequence>
<dbReference type="GO" id="GO:0005085">
    <property type="term" value="F:guanyl-nucleotide exchange factor activity"/>
    <property type="evidence" value="ECO:0007669"/>
    <property type="project" value="UniProtKB-KW"/>
</dbReference>
<evidence type="ECO:0000259" key="5">
    <source>
        <dbReference type="PROSITE" id="PS50002"/>
    </source>
</evidence>
<dbReference type="PROSITE" id="PS50002">
    <property type="entry name" value="SH3"/>
    <property type="match status" value="1"/>
</dbReference>
<dbReference type="Pfam" id="PF00018">
    <property type="entry name" value="SH3_1"/>
    <property type="match status" value="1"/>
</dbReference>
<dbReference type="CDD" id="cd11856">
    <property type="entry name" value="SH3_p47phox_like"/>
    <property type="match status" value="1"/>
</dbReference>
<dbReference type="Gene3D" id="2.30.29.30">
    <property type="entry name" value="Pleckstrin-homology domain (PH domain)/Phosphotyrosine-binding domain (PTB)"/>
    <property type="match status" value="1"/>
</dbReference>
<dbReference type="InterPro" id="IPR036028">
    <property type="entry name" value="SH3-like_dom_sf"/>
</dbReference>
<feature type="domain" description="PH" evidence="6">
    <location>
        <begin position="1"/>
        <end position="83"/>
    </location>
</feature>
<evidence type="ECO:0000259" key="6">
    <source>
        <dbReference type="PROSITE" id="PS50003"/>
    </source>
</evidence>
<dbReference type="InterPro" id="IPR001452">
    <property type="entry name" value="SH3_domain"/>
</dbReference>